<sequence>MKYILALSCFLFSLELCAQIRVESERDREGNVVLTAINSSMSQYTIQVEFPVLQNLRVMGGTSLVAVSNPGQTRIGTLKPINENQSTNYSYSFTYVKGSIYGKSKIDPIYLIPVAEGTEVLGMMMTHLENTIRPDAKNDMYVGVSFRFDNETEIVAPRKGIVVEMEMDRAGGKENLAFDRGENYIEILHPDGTISKIMVLKGNSQKVELGEEVVPGQVLAISGGENYENGRHVRMTVTKVEKDSKGKLTNTIIPVDYFTGAENKKISKAQKIVVSHPSEIVALELSKKEQKALGLN</sequence>
<dbReference type="SUPFAM" id="SSF51261">
    <property type="entry name" value="Duplicated hybrid motif"/>
    <property type="match status" value="1"/>
</dbReference>
<keyword evidence="1" id="KW-0732">Signal</keyword>
<dbReference type="InterPro" id="IPR011055">
    <property type="entry name" value="Dup_hybrid_motif"/>
</dbReference>
<dbReference type="Proteomes" id="UP000050421">
    <property type="component" value="Unassembled WGS sequence"/>
</dbReference>
<evidence type="ECO:0000256" key="1">
    <source>
        <dbReference type="SAM" id="SignalP"/>
    </source>
</evidence>
<dbReference type="AlphaFoldDB" id="A0A0P7YLZ6"/>
<organism evidence="3 4">
    <name type="scientific">Algoriphagus marincola HL-49</name>
    <dbReference type="NCBI Taxonomy" id="1305737"/>
    <lineage>
        <taxon>Bacteria</taxon>
        <taxon>Pseudomonadati</taxon>
        <taxon>Bacteroidota</taxon>
        <taxon>Cytophagia</taxon>
        <taxon>Cytophagales</taxon>
        <taxon>Cyclobacteriaceae</taxon>
        <taxon>Algoriphagus</taxon>
    </lineage>
</organism>
<dbReference type="Gene3D" id="2.70.70.10">
    <property type="entry name" value="Glucose Permease (Domain IIA)"/>
    <property type="match status" value="1"/>
</dbReference>
<reference evidence="3 4" key="1">
    <citation type="submission" date="2015-09" db="EMBL/GenBank/DDBJ databases">
        <title>Identification and resolution of microdiversity through metagenomic sequencing of parallel consortia.</title>
        <authorList>
            <person name="Nelson W.C."/>
            <person name="Romine M.F."/>
            <person name="Lindemann S.R."/>
        </authorList>
    </citation>
    <scope>NUCLEOTIDE SEQUENCE [LARGE SCALE GENOMIC DNA]</scope>
    <source>
        <strain evidence="3">HL-49</strain>
    </source>
</reference>
<feature type="chain" id="PRO_5006146437" evidence="1">
    <location>
        <begin position="19"/>
        <end position="296"/>
    </location>
</feature>
<proteinExistence type="predicted"/>
<dbReference type="EMBL" id="LJXT01000042">
    <property type="protein sequence ID" value="KPQ16208.1"/>
    <property type="molecule type" value="Genomic_DNA"/>
</dbReference>
<evidence type="ECO:0000259" key="2">
    <source>
        <dbReference type="Pfam" id="PF01551"/>
    </source>
</evidence>
<evidence type="ECO:0000313" key="4">
    <source>
        <dbReference type="Proteomes" id="UP000050421"/>
    </source>
</evidence>
<dbReference type="eggNOG" id="COG0739">
    <property type="taxonomic scope" value="Bacteria"/>
</dbReference>
<dbReference type="STRING" id="1305737.GCA_000526355_02335"/>
<feature type="domain" description="M23ase beta-sheet core" evidence="2">
    <location>
        <begin position="142"/>
        <end position="241"/>
    </location>
</feature>
<gene>
    <name evidence="3" type="ORF">HLUCCX10_08205</name>
</gene>
<comment type="caution">
    <text evidence="3">The sequence shown here is derived from an EMBL/GenBank/DDBJ whole genome shotgun (WGS) entry which is preliminary data.</text>
</comment>
<evidence type="ECO:0000313" key="3">
    <source>
        <dbReference type="EMBL" id="KPQ16208.1"/>
    </source>
</evidence>
<name>A0A0P7YLZ6_9BACT</name>
<dbReference type="PATRIC" id="fig|1305737.6.peg.2288"/>
<accession>A0A0P7YLZ6</accession>
<feature type="signal peptide" evidence="1">
    <location>
        <begin position="1"/>
        <end position="18"/>
    </location>
</feature>
<dbReference type="OrthoDB" id="1112802at2"/>
<protein>
    <submittedName>
        <fullName evidence="3">Peptidase, M23/M37 family</fullName>
    </submittedName>
</protein>
<dbReference type="Pfam" id="PF01551">
    <property type="entry name" value="Peptidase_M23"/>
    <property type="match status" value="1"/>
</dbReference>
<dbReference type="CDD" id="cd12797">
    <property type="entry name" value="M23_peptidase"/>
    <property type="match status" value="1"/>
</dbReference>
<dbReference type="InterPro" id="IPR016047">
    <property type="entry name" value="M23ase_b-sheet_dom"/>
</dbReference>